<feature type="compositionally biased region" description="Low complexity" evidence="3">
    <location>
        <begin position="180"/>
        <end position="199"/>
    </location>
</feature>
<keyword evidence="6" id="KW-1185">Reference proteome</keyword>
<dbReference type="PROSITE" id="PS00633">
    <property type="entry name" value="BROMODOMAIN_1"/>
    <property type="match status" value="1"/>
</dbReference>
<dbReference type="EMBL" id="JAACJN010000034">
    <property type="protein sequence ID" value="KAF5387200.1"/>
    <property type="molecule type" value="Genomic_DNA"/>
</dbReference>
<evidence type="ECO:0000256" key="1">
    <source>
        <dbReference type="ARBA" id="ARBA00023117"/>
    </source>
</evidence>
<dbReference type="CDD" id="cd22927">
    <property type="entry name" value="HFD_SPT7"/>
    <property type="match status" value="1"/>
</dbReference>
<dbReference type="SMART" id="SM00297">
    <property type="entry name" value="BROMO"/>
    <property type="match status" value="1"/>
</dbReference>
<dbReference type="Pfam" id="PF00439">
    <property type="entry name" value="Bromodomain"/>
    <property type="match status" value="1"/>
</dbReference>
<dbReference type="SUPFAM" id="SSF47370">
    <property type="entry name" value="Bromodomain"/>
    <property type="match status" value="1"/>
</dbReference>
<keyword evidence="1 2" id="KW-0103">Bromodomain</keyword>
<dbReference type="InterPro" id="IPR036427">
    <property type="entry name" value="Bromodomain-like_sf"/>
</dbReference>
<dbReference type="Gene3D" id="1.20.920.10">
    <property type="entry name" value="Bromodomain-like"/>
    <property type="match status" value="1"/>
</dbReference>
<feature type="region of interest" description="Disordered" evidence="3">
    <location>
        <begin position="891"/>
        <end position="950"/>
    </location>
</feature>
<sequence length="950" mass="101552">MNNLLKTLSSSKVKAIPDVDLKSLLNTVKDGRGRKDETALSNAFYESLEGVLVDLRTVTLDNHDAEPFLKPVSRAEVQDYYDVISMPMDFSQIAKKLKARHYKSKKEFKDDLDLIWSNCRLYNKPDHPFIAATARLKVKADKLLANVTDRKERIDPHLPSDLAPSATLKLNGINGRAHTRTPSLSRSSTMTSKSSLSSSLPKVFKIPRRSSVFEESPALVRTPEGMAKFRELDQSLQAGPSSAVDTRMREMVSELEDDYDSESANLGDKRKPGGIHPPLPTTSTPTDDDLTQLWWTTVQSDSLLPNGLPEIPIASSSSSPHPFFKLPIPDSIPGVTKKKKRRKKLPDSYRPEDKPKALLTMMNNNIRTIKRVRHTNARFAALGLSKDIGEGDGDNETTGPVFSAPASAGVGLAGGDAMDIEEVTDDRVDERPWKVPTRRGRRLSGIEIGNKNADDSSSFISIFRDPLDPFILIDLTDHHLFYAGTSKAALDVLSGVASGYLLNVGRTLKFLVDKFANAMSPEEILLHTLFESGISEIQDLERYVADDVERYGSRLADLEKKLVGAYREITSVDNVEDEGLFDEEEEEEASALALGEFADVLGVDYFGLRELGIADEFGMQSLTIPKRLLKGKKRRENLLPVAKPTEPPPPFPPPPPFIPLTAGQLPEQIGLLQKFYQDRLQSAAPPPPLPVLSIPSLAPPSLPGPILGNPYPIPSLPKPSIPPLAGPLITSSSATVPQPSSHSPTNHPPSSLSPSSQAALPAPLPLDTVIPDESPTAAQVKMGPLGQIVKTGASYPTAKKKTKAAAAAAAAAVTSTSSTSNNVNAIVTPTNVYPPSATPNPASAVDLNGGGGMMNGIHTPGSASGPGLMDVSAVPPPVGFVGGGNHAVGVVGSGVSPSPSPTKKKKGMTGVGGGNGGKKKAGQTTQAQNNQHGQQDPRPPPFPPVVAASA</sequence>
<dbReference type="Proteomes" id="UP000518752">
    <property type="component" value="Unassembled WGS sequence"/>
</dbReference>
<dbReference type="InterPro" id="IPR001487">
    <property type="entry name" value="Bromodomain"/>
</dbReference>
<dbReference type="GO" id="GO:0000124">
    <property type="term" value="C:SAGA complex"/>
    <property type="evidence" value="ECO:0007669"/>
    <property type="project" value="InterPro"/>
</dbReference>
<dbReference type="GO" id="GO:0005198">
    <property type="term" value="F:structural molecule activity"/>
    <property type="evidence" value="ECO:0007669"/>
    <property type="project" value="TreeGrafter"/>
</dbReference>
<dbReference type="OrthoDB" id="21449at2759"/>
<accession>A0A8H5MAC9</accession>
<feature type="domain" description="Bromo" evidence="4">
    <location>
        <begin position="60"/>
        <end position="130"/>
    </location>
</feature>
<dbReference type="AlphaFoldDB" id="A0A8H5MAC9"/>
<dbReference type="PANTHER" id="PTHR47343">
    <property type="entry name" value="TRANSCRIPTIONAL ACTIVATOR SPT7"/>
    <property type="match status" value="1"/>
</dbReference>
<evidence type="ECO:0000256" key="3">
    <source>
        <dbReference type="SAM" id="MobiDB-lite"/>
    </source>
</evidence>
<dbReference type="InterPro" id="IPR037782">
    <property type="entry name" value="Spt7"/>
</dbReference>
<feature type="compositionally biased region" description="Low complexity" evidence="3">
    <location>
        <begin position="737"/>
        <end position="761"/>
    </location>
</feature>
<name>A0A8H5MAC9_9AGAR</name>
<feature type="region of interest" description="Disordered" evidence="3">
    <location>
        <begin position="155"/>
        <end position="199"/>
    </location>
</feature>
<reference evidence="5 6" key="1">
    <citation type="journal article" date="2020" name="ISME J.">
        <title>Uncovering the hidden diversity of litter-decomposition mechanisms in mushroom-forming fungi.</title>
        <authorList>
            <person name="Floudas D."/>
            <person name="Bentzer J."/>
            <person name="Ahren D."/>
            <person name="Johansson T."/>
            <person name="Persson P."/>
            <person name="Tunlid A."/>
        </authorList>
    </citation>
    <scope>NUCLEOTIDE SEQUENCE [LARGE SCALE GENOMIC DNA]</scope>
    <source>
        <strain evidence="5 6">CBS 406.79</strain>
    </source>
</reference>
<dbReference type="GO" id="GO:0006325">
    <property type="term" value="P:chromatin organization"/>
    <property type="evidence" value="ECO:0007669"/>
    <property type="project" value="UniProtKB-ARBA"/>
</dbReference>
<protein>
    <recommendedName>
        <fullName evidence="4">Bromo domain-containing protein</fullName>
    </recommendedName>
</protein>
<dbReference type="PRINTS" id="PR00503">
    <property type="entry name" value="BROMODOMAIN"/>
</dbReference>
<feature type="region of interest" description="Disordered" evidence="3">
    <location>
        <begin position="724"/>
        <end position="771"/>
    </location>
</feature>
<evidence type="ECO:0000256" key="2">
    <source>
        <dbReference type="PROSITE-ProRule" id="PRU00035"/>
    </source>
</evidence>
<dbReference type="GO" id="GO:0046695">
    <property type="term" value="C:SLIK (SAGA-like) complex"/>
    <property type="evidence" value="ECO:0007669"/>
    <property type="project" value="InterPro"/>
</dbReference>
<evidence type="ECO:0000259" key="4">
    <source>
        <dbReference type="PROSITE" id="PS50014"/>
    </source>
</evidence>
<dbReference type="PROSITE" id="PS50014">
    <property type="entry name" value="BROMODOMAIN_2"/>
    <property type="match status" value="1"/>
</dbReference>
<dbReference type="PANTHER" id="PTHR47343:SF1">
    <property type="entry name" value="TRANSCRIPTIONAL ACTIVATOR SPT7"/>
    <property type="match status" value="1"/>
</dbReference>
<proteinExistence type="predicted"/>
<feature type="region of interest" description="Disordered" evidence="3">
    <location>
        <begin position="325"/>
        <end position="353"/>
    </location>
</feature>
<feature type="region of interest" description="Disordered" evidence="3">
    <location>
        <begin position="255"/>
        <end position="287"/>
    </location>
</feature>
<dbReference type="GO" id="GO:0006357">
    <property type="term" value="P:regulation of transcription by RNA polymerase II"/>
    <property type="evidence" value="ECO:0007669"/>
    <property type="project" value="TreeGrafter"/>
</dbReference>
<organism evidence="5 6">
    <name type="scientific">Collybiopsis confluens</name>
    <dbReference type="NCBI Taxonomy" id="2823264"/>
    <lineage>
        <taxon>Eukaryota</taxon>
        <taxon>Fungi</taxon>
        <taxon>Dikarya</taxon>
        <taxon>Basidiomycota</taxon>
        <taxon>Agaricomycotina</taxon>
        <taxon>Agaricomycetes</taxon>
        <taxon>Agaricomycetidae</taxon>
        <taxon>Agaricales</taxon>
        <taxon>Marasmiineae</taxon>
        <taxon>Omphalotaceae</taxon>
        <taxon>Collybiopsis</taxon>
    </lineage>
</organism>
<comment type="caution">
    <text evidence="5">The sequence shown here is derived from an EMBL/GenBank/DDBJ whole genome shotgun (WGS) entry which is preliminary data.</text>
</comment>
<evidence type="ECO:0000313" key="6">
    <source>
        <dbReference type="Proteomes" id="UP000518752"/>
    </source>
</evidence>
<evidence type="ECO:0000313" key="5">
    <source>
        <dbReference type="EMBL" id="KAF5387200.1"/>
    </source>
</evidence>
<gene>
    <name evidence="5" type="ORF">D9757_006885</name>
</gene>
<dbReference type="InterPro" id="IPR018359">
    <property type="entry name" value="Bromodomain_CS"/>
</dbReference>